<reference evidence="4 5" key="1">
    <citation type="submission" date="2019-08" db="EMBL/GenBank/DDBJ databases">
        <title>Genome sequence of Gelidibacter salicanalis IC162T.</title>
        <authorList>
            <person name="Bowman J.P."/>
        </authorList>
    </citation>
    <scope>NUCLEOTIDE SEQUENCE [LARGE SCALE GENOMIC DNA]</scope>
    <source>
        <strain evidence="4 5">IC162</strain>
    </source>
</reference>
<evidence type="ECO:0000256" key="1">
    <source>
        <dbReference type="ARBA" id="ARBA00022676"/>
    </source>
</evidence>
<gene>
    <name evidence="4" type="ORF">ES711_14970</name>
</gene>
<comment type="caution">
    <text evidence="4">The sequence shown here is derived from an EMBL/GenBank/DDBJ whole genome shotgun (WGS) entry which is preliminary data.</text>
</comment>
<protein>
    <submittedName>
        <fullName evidence="4">Glycosyltransferase family 4 protein</fullName>
    </submittedName>
</protein>
<sequence>MKNLLYVGNHLQSSQRNASYSTVLGPLLAKSGYKIRYTSRIDNKALRLMDMLWTTLRTKNTTDLVLIDTYSTQNFYYAVMVSQLCRLLKLPYIPILHGGDLPHRLKNSPKLSNLLFENAFVNVSPSLYLKAHFNQYGFQNVVHIPNTIALANYPFDKKTFDAPRLLWVRSFSEIYNPELAIQVLNELKNRGYPATLCMVGPDTDGSLAKVKKLADTLNVEVIFTGKLLKSDWISISKEYNVFINTTNYDNTPVSVIEAMALGLPVVSTNVGGMPYLIKDGVEGLLVSPNDKIAMANAICTVLDAPSRTATMTINARHKVEQFDWEKVRGLWEEVLRMRKEYGK</sequence>
<dbReference type="SUPFAM" id="SSF53756">
    <property type="entry name" value="UDP-Glycosyltransferase/glycogen phosphorylase"/>
    <property type="match status" value="1"/>
</dbReference>
<feature type="domain" description="Glycosyl transferase family 1" evidence="3">
    <location>
        <begin position="162"/>
        <end position="317"/>
    </location>
</feature>
<dbReference type="GO" id="GO:0016757">
    <property type="term" value="F:glycosyltransferase activity"/>
    <property type="evidence" value="ECO:0007669"/>
    <property type="project" value="UniProtKB-KW"/>
</dbReference>
<accession>A0A5C7ADD5</accession>
<dbReference type="AlphaFoldDB" id="A0A5C7ADD5"/>
<proteinExistence type="predicted"/>
<name>A0A5C7ADD5_9FLAO</name>
<evidence type="ECO:0000256" key="2">
    <source>
        <dbReference type="ARBA" id="ARBA00022679"/>
    </source>
</evidence>
<dbReference type="PANTHER" id="PTHR12526">
    <property type="entry name" value="GLYCOSYLTRANSFERASE"/>
    <property type="match status" value="1"/>
</dbReference>
<keyword evidence="5" id="KW-1185">Reference proteome</keyword>
<keyword evidence="1" id="KW-0328">Glycosyltransferase</keyword>
<keyword evidence="2 4" id="KW-0808">Transferase</keyword>
<evidence type="ECO:0000259" key="3">
    <source>
        <dbReference type="Pfam" id="PF00534"/>
    </source>
</evidence>
<evidence type="ECO:0000313" key="5">
    <source>
        <dbReference type="Proteomes" id="UP000321734"/>
    </source>
</evidence>
<dbReference type="CDD" id="cd03801">
    <property type="entry name" value="GT4_PimA-like"/>
    <property type="match status" value="1"/>
</dbReference>
<dbReference type="InterPro" id="IPR001296">
    <property type="entry name" value="Glyco_trans_1"/>
</dbReference>
<dbReference type="RefSeq" id="WP_146894111.1">
    <property type="nucleotide sequence ID" value="NZ_VORX01000009.1"/>
</dbReference>
<dbReference type="Pfam" id="PF00534">
    <property type="entry name" value="Glycos_transf_1"/>
    <property type="match status" value="1"/>
</dbReference>
<organism evidence="4 5">
    <name type="scientific">Gelidibacter salicanalis</name>
    <dbReference type="NCBI Taxonomy" id="291193"/>
    <lineage>
        <taxon>Bacteria</taxon>
        <taxon>Pseudomonadati</taxon>
        <taxon>Bacteroidota</taxon>
        <taxon>Flavobacteriia</taxon>
        <taxon>Flavobacteriales</taxon>
        <taxon>Flavobacteriaceae</taxon>
        <taxon>Gelidibacter</taxon>
    </lineage>
</organism>
<dbReference type="EMBL" id="VORX01000009">
    <property type="protein sequence ID" value="TXE05859.1"/>
    <property type="molecule type" value="Genomic_DNA"/>
</dbReference>
<dbReference type="Gene3D" id="3.40.50.2000">
    <property type="entry name" value="Glycogen Phosphorylase B"/>
    <property type="match status" value="2"/>
</dbReference>
<dbReference type="PANTHER" id="PTHR12526:SF510">
    <property type="entry name" value="D-INOSITOL 3-PHOSPHATE GLYCOSYLTRANSFERASE"/>
    <property type="match status" value="1"/>
</dbReference>
<evidence type="ECO:0000313" key="4">
    <source>
        <dbReference type="EMBL" id="TXE05859.1"/>
    </source>
</evidence>
<dbReference type="Proteomes" id="UP000321734">
    <property type="component" value="Unassembled WGS sequence"/>
</dbReference>
<dbReference type="OrthoDB" id="139410at2"/>